<dbReference type="Proteomes" id="UP000076079">
    <property type="component" value="Chromosome"/>
</dbReference>
<evidence type="ECO:0000313" key="2">
    <source>
        <dbReference type="Proteomes" id="UP000076079"/>
    </source>
</evidence>
<evidence type="ECO:0000313" key="1">
    <source>
        <dbReference type="EMBL" id="AMY09464.1"/>
    </source>
</evidence>
<dbReference type="AlphaFoldDB" id="A0A143PNV0"/>
<reference evidence="1 2" key="1">
    <citation type="journal article" date="2016" name="Genome Announc.">
        <title>First Complete Genome Sequence of a Subdivision 6 Acidobacterium Strain.</title>
        <authorList>
            <person name="Huang S."/>
            <person name="Vieira S."/>
            <person name="Bunk B."/>
            <person name="Riedel T."/>
            <person name="Sproer C."/>
            <person name="Overmann J."/>
        </authorList>
    </citation>
    <scope>NUCLEOTIDE SEQUENCE [LARGE SCALE GENOMIC DNA]</scope>
    <source>
        <strain evidence="2">DSM 100886 HEG_-6_39</strain>
    </source>
</reference>
<accession>A0A143PNV0</accession>
<keyword evidence="2" id="KW-1185">Reference proteome</keyword>
<proteinExistence type="predicted"/>
<dbReference type="EMBL" id="CP015136">
    <property type="protein sequence ID" value="AMY09464.1"/>
    <property type="molecule type" value="Genomic_DNA"/>
</dbReference>
<sequence length="88" mass="9959">MAPGLVAQRHEPRVARALLRGPRHAGHDWRESRRLAPEVWLLCERELGGGDRDRYYLVHLPATASLRALVQLAHPAEETSRSKISISF</sequence>
<organism evidence="1 2">
    <name type="scientific">Luteitalea pratensis</name>
    <dbReference type="NCBI Taxonomy" id="1855912"/>
    <lineage>
        <taxon>Bacteria</taxon>
        <taxon>Pseudomonadati</taxon>
        <taxon>Acidobacteriota</taxon>
        <taxon>Vicinamibacteria</taxon>
        <taxon>Vicinamibacterales</taxon>
        <taxon>Vicinamibacteraceae</taxon>
        <taxon>Luteitalea</taxon>
    </lineage>
</organism>
<protein>
    <submittedName>
        <fullName evidence="1">Uncharacterized protein</fullName>
    </submittedName>
</protein>
<reference evidence="2" key="2">
    <citation type="submission" date="2016-04" db="EMBL/GenBank/DDBJ databases">
        <title>First Complete Genome Sequence of a Subdivision 6 Acidobacterium.</title>
        <authorList>
            <person name="Huang S."/>
            <person name="Vieira S."/>
            <person name="Bunk B."/>
            <person name="Riedel T."/>
            <person name="Sproeer C."/>
            <person name="Overmann J."/>
        </authorList>
    </citation>
    <scope>NUCLEOTIDE SEQUENCE [LARGE SCALE GENOMIC DNA]</scope>
    <source>
        <strain evidence="2">DSM 100886 HEG_-6_39</strain>
    </source>
</reference>
<gene>
    <name evidence="1" type="ORF">LuPra_02681</name>
</gene>
<dbReference type="KEGG" id="abac:LuPra_02681"/>
<name>A0A143PNV0_LUTPR</name>